<evidence type="ECO:0000256" key="1">
    <source>
        <dbReference type="ARBA" id="ARBA00022741"/>
    </source>
</evidence>
<evidence type="ECO:0000313" key="4">
    <source>
        <dbReference type="EMBL" id="KQK22327.1"/>
    </source>
</evidence>
<dbReference type="InterPro" id="IPR018181">
    <property type="entry name" value="Heat_shock_70_CS"/>
</dbReference>
<name>A0A0Q3HHC3_BRADI</name>
<dbReference type="GO" id="GO:0044183">
    <property type="term" value="F:protein folding chaperone"/>
    <property type="evidence" value="ECO:0000318"/>
    <property type="project" value="GO_Central"/>
</dbReference>
<reference evidence="5" key="3">
    <citation type="submission" date="2018-08" db="UniProtKB">
        <authorList>
            <consortium name="EnsemblPlants"/>
        </authorList>
    </citation>
    <scope>IDENTIFICATION</scope>
    <source>
        <strain evidence="5">cv. Bd21</strain>
    </source>
</reference>
<feature type="non-terminal residue" evidence="4">
    <location>
        <position position="1"/>
    </location>
</feature>
<dbReference type="GO" id="GO:0006950">
    <property type="term" value="P:response to stress"/>
    <property type="evidence" value="ECO:0007669"/>
    <property type="project" value="UniProtKB-ARBA"/>
</dbReference>
<dbReference type="Pfam" id="PF00012">
    <property type="entry name" value="HSP70"/>
    <property type="match status" value="1"/>
</dbReference>
<evidence type="ECO:0000313" key="5">
    <source>
        <dbReference type="EnsemblPlants" id="KQK22327"/>
    </source>
</evidence>
<dbReference type="GO" id="GO:0005737">
    <property type="term" value="C:cytoplasm"/>
    <property type="evidence" value="ECO:0000318"/>
    <property type="project" value="GO_Central"/>
</dbReference>
<reference evidence="4 5" key="1">
    <citation type="journal article" date="2010" name="Nature">
        <title>Genome sequencing and analysis of the model grass Brachypodium distachyon.</title>
        <authorList>
            <consortium name="International Brachypodium Initiative"/>
        </authorList>
    </citation>
    <scope>NUCLEOTIDE SEQUENCE [LARGE SCALE GENOMIC DNA]</scope>
    <source>
        <strain evidence="4 5">Bd21</strain>
    </source>
</reference>
<dbReference type="GO" id="GO:0005524">
    <property type="term" value="F:ATP binding"/>
    <property type="evidence" value="ECO:0007669"/>
    <property type="project" value="UniProtKB-KW"/>
</dbReference>
<sequence>VIPNDQGNHTTPSCVAFTDTCRLIGDAAVNQASMNSVNTVFDVKRLIGRQFINASVQGDIKLWPFKVISGPSDRPMIVVQYKGGGKQFTAEEISSMVLIKMRETAEAYLDKAFNDSQRQPTIDASAIAGLNVMRIINEPSAAVIAYGLDRISGNGSVKTLLIFDLGGGTLDISIISVDMGIFTVKATSGDTHLGGEDLNNRMVEHFTQDFLRRHKSDIRSNPRALMRLRTACERAKRMLSYTAQAKFEIDSLHNGIDFCGSISRARFEELNMDLYRKCIEHVEKCLSDAKMDKSRIHDVVLVGGSSRIPKVQNLLQDFFNGKNLCNSINPDEAVAYGAAVQAAILRGECSQKVQDLILLDVTPLSLGIEVVGGIMSVVIPRTTTISFKKDQIFTTAYDNQTAVAINVYERVKVR</sequence>
<proteinExistence type="predicted"/>
<organism evidence="4">
    <name type="scientific">Brachypodium distachyon</name>
    <name type="common">Purple false brome</name>
    <name type="synonym">Trachynia distachya</name>
    <dbReference type="NCBI Taxonomy" id="15368"/>
    <lineage>
        <taxon>Eukaryota</taxon>
        <taxon>Viridiplantae</taxon>
        <taxon>Streptophyta</taxon>
        <taxon>Embryophyta</taxon>
        <taxon>Tracheophyta</taxon>
        <taxon>Spermatophyta</taxon>
        <taxon>Magnoliopsida</taxon>
        <taxon>Liliopsida</taxon>
        <taxon>Poales</taxon>
        <taxon>Poaceae</taxon>
        <taxon>BOP clade</taxon>
        <taxon>Pooideae</taxon>
        <taxon>Stipodae</taxon>
        <taxon>Brachypodieae</taxon>
        <taxon>Brachypodium</taxon>
    </lineage>
</organism>
<evidence type="ECO:0008006" key="7">
    <source>
        <dbReference type="Google" id="ProtNLM"/>
    </source>
</evidence>
<keyword evidence="3" id="KW-0346">Stress response</keyword>
<dbReference type="FunFam" id="3.30.420.40:FF:000465">
    <property type="entry name" value="Heat shock cognate 70 kDa protein 2"/>
    <property type="match status" value="1"/>
</dbReference>
<dbReference type="InterPro" id="IPR029047">
    <property type="entry name" value="HSP70_peptide-bd_sf"/>
</dbReference>
<dbReference type="OrthoDB" id="3789372at2759"/>
<dbReference type="GO" id="GO:0031072">
    <property type="term" value="F:heat shock protein binding"/>
    <property type="evidence" value="ECO:0000318"/>
    <property type="project" value="GO_Central"/>
</dbReference>
<keyword evidence="1" id="KW-0547">Nucleotide-binding</keyword>
<dbReference type="PROSITE" id="PS00329">
    <property type="entry name" value="HSP70_2"/>
    <property type="match status" value="1"/>
</dbReference>
<dbReference type="Gene3D" id="3.30.30.30">
    <property type="match status" value="1"/>
</dbReference>
<dbReference type="Gene3D" id="3.30.420.40">
    <property type="match status" value="2"/>
</dbReference>
<dbReference type="EnsemblPlants" id="KQK22327">
    <property type="protein sequence ID" value="KQK22327"/>
    <property type="gene ID" value="BRADI_1g66527v3"/>
</dbReference>
<accession>A0A0Q3HHC3</accession>
<keyword evidence="2" id="KW-0067">ATP-binding</keyword>
<dbReference type="ExpressionAtlas" id="A0A0Q3HHC3">
    <property type="expression patterns" value="baseline"/>
</dbReference>
<dbReference type="AlphaFoldDB" id="A0A0Q3HHC3"/>
<dbReference type="InterPro" id="IPR043129">
    <property type="entry name" value="ATPase_NBD"/>
</dbReference>
<dbReference type="InterPro" id="IPR013126">
    <property type="entry name" value="Hsp_70_fam"/>
</dbReference>
<gene>
    <name evidence="4" type="ORF">BRADI_1g66527v3</name>
</gene>
<evidence type="ECO:0000313" key="6">
    <source>
        <dbReference type="Proteomes" id="UP000008810"/>
    </source>
</evidence>
<dbReference type="STRING" id="15368.A0A0Q3HHC3"/>
<dbReference type="InParanoid" id="A0A0Q3HHC3"/>
<dbReference type="SUPFAM" id="SSF100920">
    <property type="entry name" value="Heat shock protein 70kD (HSP70), peptide-binding domain"/>
    <property type="match status" value="1"/>
</dbReference>
<reference evidence="4" key="2">
    <citation type="submission" date="2017-06" db="EMBL/GenBank/DDBJ databases">
        <title>WGS assembly of Brachypodium distachyon.</title>
        <authorList>
            <consortium name="The International Brachypodium Initiative"/>
            <person name="Lucas S."/>
            <person name="Harmon-Smith M."/>
            <person name="Lail K."/>
            <person name="Tice H."/>
            <person name="Grimwood J."/>
            <person name="Bruce D."/>
            <person name="Barry K."/>
            <person name="Shu S."/>
            <person name="Lindquist E."/>
            <person name="Wang M."/>
            <person name="Pitluck S."/>
            <person name="Vogel J.P."/>
            <person name="Garvin D.F."/>
            <person name="Mockler T.C."/>
            <person name="Schmutz J."/>
            <person name="Rokhsar D."/>
            <person name="Bevan M.W."/>
        </authorList>
    </citation>
    <scope>NUCLEOTIDE SEQUENCE</scope>
    <source>
        <strain evidence="4">Bd21</strain>
    </source>
</reference>
<dbReference type="GO" id="GO:0016887">
    <property type="term" value="F:ATP hydrolysis activity"/>
    <property type="evidence" value="ECO:0000318"/>
    <property type="project" value="GO_Central"/>
</dbReference>
<dbReference type="PANTHER" id="PTHR19375">
    <property type="entry name" value="HEAT SHOCK PROTEIN 70KDA"/>
    <property type="match status" value="1"/>
</dbReference>
<dbReference type="Gramene" id="KQK22327">
    <property type="protein sequence ID" value="KQK22327"/>
    <property type="gene ID" value="BRADI_1g66527v3"/>
</dbReference>
<dbReference type="Gene3D" id="3.90.640.10">
    <property type="entry name" value="Actin, Chain A, domain 4"/>
    <property type="match status" value="1"/>
</dbReference>
<dbReference type="FunFam" id="3.30.30.30:FF:000001">
    <property type="entry name" value="heat shock 70 kDa protein-like"/>
    <property type="match status" value="1"/>
</dbReference>
<evidence type="ECO:0000256" key="3">
    <source>
        <dbReference type="ARBA" id="ARBA00023016"/>
    </source>
</evidence>
<evidence type="ECO:0000256" key="2">
    <source>
        <dbReference type="ARBA" id="ARBA00022840"/>
    </source>
</evidence>
<dbReference type="Gene3D" id="2.60.34.10">
    <property type="entry name" value="Substrate Binding Domain Of DNAk, Chain A, domain 1"/>
    <property type="match status" value="1"/>
</dbReference>
<dbReference type="PRINTS" id="PR00301">
    <property type="entry name" value="HEATSHOCK70"/>
</dbReference>
<dbReference type="FunFam" id="3.90.640.10:FF:000002">
    <property type="entry name" value="Heat shock 70 kDa"/>
    <property type="match status" value="1"/>
</dbReference>
<dbReference type="GO" id="GO:0140662">
    <property type="term" value="F:ATP-dependent protein folding chaperone"/>
    <property type="evidence" value="ECO:0007669"/>
    <property type="project" value="InterPro"/>
</dbReference>
<dbReference type="SUPFAM" id="SSF53067">
    <property type="entry name" value="Actin-like ATPase domain"/>
    <property type="match status" value="2"/>
</dbReference>
<dbReference type="EMBL" id="CM000880">
    <property type="protein sequence ID" value="KQK22327.1"/>
    <property type="molecule type" value="Genomic_DNA"/>
</dbReference>
<dbReference type="Proteomes" id="UP000008810">
    <property type="component" value="Chromosome 1"/>
</dbReference>
<dbReference type="GO" id="GO:0042026">
    <property type="term" value="P:protein refolding"/>
    <property type="evidence" value="ECO:0000318"/>
    <property type="project" value="GO_Central"/>
</dbReference>
<protein>
    <recommendedName>
        <fullName evidence="7">Heat shock protein 70</fullName>
    </recommendedName>
</protein>
<keyword evidence="6" id="KW-1185">Reference proteome</keyword>